<protein>
    <submittedName>
        <fullName evidence="10">Acyl-CoA dehydrogenase</fullName>
    </submittedName>
</protein>
<evidence type="ECO:0000259" key="7">
    <source>
        <dbReference type="Pfam" id="PF00441"/>
    </source>
</evidence>
<keyword evidence="3 6" id="KW-0285">Flavoprotein</keyword>
<dbReference type="RefSeq" id="WP_035547425.1">
    <property type="nucleotide sequence ID" value="NZ_AWFH01000001.1"/>
</dbReference>
<dbReference type="InterPro" id="IPR006091">
    <property type="entry name" value="Acyl-CoA_Oxase/DH_mid-dom"/>
</dbReference>
<evidence type="ECO:0000313" key="11">
    <source>
        <dbReference type="Proteomes" id="UP000024547"/>
    </source>
</evidence>
<evidence type="ECO:0000256" key="6">
    <source>
        <dbReference type="RuleBase" id="RU362125"/>
    </source>
</evidence>
<dbReference type="OrthoDB" id="7328575at2"/>
<evidence type="ECO:0000256" key="5">
    <source>
        <dbReference type="ARBA" id="ARBA00023002"/>
    </source>
</evidence>
<keyword evidence="4 6" id="KW-0274">FAD</keyword>
<name>A0A059EBS1_9PROT</name>
<feature type="domain" description="Acyl-CoA oxidase/dehydrogenase middle" evidence="8">
    <location>
        <begin position="133"/>
        <end position="215"/>
    </location>
</feature>
<dbReference type="Gene3D" id="2.40.110.10">
    <property type="entry name" value="Butyryl-CoA Dehydrogenase, subunit A, domain 2"/>
    <property type="match status" value="1"/>
</dbReference>
<dbReference type="InterPro" id="IPR009100">
    <property type="entry name" value="AcylCoA_DH/oxidase_NM_dom_sf"/>
</dbReference>
<feature type="domain" description="Acyl-CoA dehydrogenase/oxidase N-terminal" evidence="9">
    <location>
        <begin position="6"/>
        <end position="119"/>
    </location>
</feature>
<sequence length="378" mass="40226">MTFLLTEDQEMLRDTAMAFARDELPVTRLRKLRDSGANGVDPDTRQKLAELGFFGVIIPDEPGGEHFGLVGLGQILEAQGRTLAATPVLQTALIAASALQLGGSAEQQAEWLPKIAGGDATFALALDETAHFNPLGVATEAERNGQGYTLNGMKRFVADAHHADMLIVVARTYGEAGDRHGLTLFLVPADAKGVSVQALNSVDSHGAAHITLEDVIVPDSAIIGAVDKGADVLEPVLDRAAMGQAAEMLGSAQAAFDMTLEYLNSRKQFGQLIGSFQALQHRAAKMFTELELTRSCVAAALAAVDEGKDNVAELASLAKAKASELVHLVSNECVQMHGGIGMTDDADPGLYMKRARVQEAMFGSASWHRDRYARLAGY</sequence>
<feature type="domain" description="Acyl-CoA dehydrogenase/oxidase C-terminal" evidence="7">
    <location>
        <begin position="228"/>
        <end position="374"/>
    </location>
</feature>
<dbReference type="EMBL" id="AWFH01000001">
    <property type="protein sequence ID" value="KCZ65151.1"/>
    <property type="molecule type" value="Genomic_DNA"/>
</dbReference>
<dbReference type="GO" id="GO:0003995">
    <property type="term" value="F:acyl-CoA dehydrogenase activity"/>
    <property type="evidence" value="ECO:0007669"/>
    <property type="project" value="TreeGrafter"/>
</dbReference>
<dbReference type="Pfam" id="PF02771">
    <property type="entry name" value="Acyl-CoA_dh_N"/>
    <property type="match status" value="1"/>
</dbReference>
<dbReference type="SUPFAM" id="SSF47203">
    <property type="entry name" value="Acyl-CoA dehydrogenase C-terminal domain-like"/>
    <property type="match status" value="1"/>
</dbReference>
<comment type="caution">
    <text evidence="10">The sequence shown here is derived from an EMBL/GenBank/DDBJ whole genome shotgun (WGS) entry which is preliminary data.</text>
</comment>
<dbReference type="Proteomes" id="UP000024547">
    <property type="component" value="Unassembled WGS sequence"/>
</dbReference>
<accession>A0A059EBS1</accession>
<evidence type="ECO:0000256" key="1">
    <source>
        <dbReference type="ARBA" id="ARBA00001974"/>
    </source>
</evidence>
<dbReference type="InterPro" id="IPR036250">
    <property type="entry name" value="AcylCo_DH-like_C"/>
</dbReference>
<comment type="similarity">
    <text evidence="2 6">Belongs to the acyl-CoA dehydrogenase family.</text>
</comment>
<dbReference type="PANTHER" id="PTHR43884">
    <property type="entry name" value="ACYL-COA DEHYDROGENASE"/>
    <property type="match status" value="1"/>
</dbReference>
<dbReference type="InterPro" id="IPR013786">
    <property type="entry name" value="AcylCoA_DH/ox_N"/>
</dbReference>
<dbReference type="CDD" id="cd00567">
    <property type="entry name" value="ACAD"/>
    <property type="match status" value="1"/>
</dbReference>
<evidence type="ECO:0000256" key="2">
    <source>
        <dbReference type="ARBA" id="ARBA00009347"/>
    </source>
</evidence>
<keyword evidence="11" id="KW-1185">Reference proteome</keyword>
<evidence type="ECO:0000259" key="8">
    <source>
        <dbReference type="Pfam" id="PF02770"/>
    </source>
</evidence>
<evidence type="ECO:0000313" key="10">
    <source>
        <dbReference type="EMBL" id="KCZ65151.1"/>
    </source>
</evidence>
<dbReference type="AlphaFoldDB" id="A0A059EBS1"/>
<dbReference type="SUPFAM" id="SSF56645">
    <property type="entry name" value="Acyl-CoA dehydrogenase NM domain-like"/>
    <property type="match status" value="1"/>
</dbReference>
<keyword evidence="5 6" id="KW-0560">Oxidoreductase</keyword>
<dbReference type="Pfam" id="PF02770">
    <property type="entry name" value="Acyl-CoA_dh_M"/>
    <property type="match status" value="1"/>
</dbReference>
<dbReference type="GO" id="GO:0050660">
    <property type="term" value="F:flavin adenine dinucleotide binding"/>
    <property type="evidence" value="ECO:0007669"/>
    <property type="project" value="InterPro"/>
</dbReference>
<gene>
    <name evidence="10" type="ORF">HY36_01855</name>
</gene>
<dbReference type="PATRIC" id="fig|1280948.3.peg.366"/>
<dbReference type="Pfam" id="PF00441">
    <property type="entry name" value="Acyl-CoA_dh_1"/>
    <property type="match status" value="1"/>
</dbReference>
<reference evidence="10 11" key="1">
    <citation type="journal article" date="2014" name="Antonie Van Leeuwenhoek">
        <title>Hyphomonas beringensis sp. nov. and Hyphomonas chukchiensis sp. nov., isolated from surface seawater of the Bering Sea and Chukchi Sea.</title>
        <authorList>
            <person name="Li C."/>
            <person name="Lai Q."/>
            <person name="Li G."/>
            <person name="Dong C."/>
            <person name="Wang J."/>
            <person name="Liao Y."/>
            <person name="Shao Z."/>
        </authorList>
    </citation>
    <scope>NUCLEOTIDE SEQUENCE [LARGE SCALE GENOMIC DNA]</scope>
    <source>
        <strain evidence="10 11">22II1-22F38</strain>
    </source>
</reference>
<dbReference type="STRING" id="1280948.HY36_01855"/>
<dbReference type="InterPro" id="IPR046373">
    <property type="entry name" value="Acyl-CoA_Oxase/DH_mid-dom_sf"/>
</dbReference>
<dbReference type="PANTHER" id="PTHR43884:SF20">
    <property type="entry name" value="ACYL-COA DEHYDROGENASE FADE28"/>
    <property type="match status" value="1"/>
</dbReference>
<evidence type="ECO:0000259" key="9">
    <source>
        <dbReference type="Pfam" id="PF02771"/>
    </source>
</evidence>
<evidence type="ECO:0000256" key="4">
    <source>
        <dbReference type="ARBA" id="ARBA00022827"/>
    </source>
</evidence>
<dbReference type="InterPro" id="IPR037069">
    <property type="entry name" value="AcylCoA_DH/ox_N_sf"/>
</dbReference>
<comment type="cofactor">
    <cofactor evidence="1 6">
        <name>FAD</name>
        <dbReference type="ChEBI" id="CHEBI:57692"/>
    </cofactor>
</comment>
<organism evidence="10 11">
    <name type="scientific">Hyphomonas atlantica</name>
    <dbReference type="NCBI Taxonomy" id="1280948"/>
    <lineage>
        <taxon>Bacteria</taxon>
        <taxon>Pseudomonadati</taxon>
        <taxon>Pseudomonadota</taxon>
        <taxon>Alphaproteobacteria</taxon>
        <taxon>Hyphomonadales</taxon>
        <taxon>Hyphomonadaceae</taxon>
        <taxon>Hyphomonas</taxon>
    </lineage>
</organism>
<proteinExistence type="inferred from homology"/>
<evidence type="ECO:0000256" key="3">
    <source>
        <dbReference type="ARBA" id="ARBA00022630"/>
    </source>
</evidence>
<dbReference type="eggNOG" id="COG1960">
    <property type="taxonomic scope" value="Bacteria"/>
</dbReference>
<dbReference type="Gene3D" id="1.20.140.10">
    <property type="entry name" value="Butyryl-CoA Dehydrogenase, subunit A, domain 3"/>
    <property type="match status" value="1"/>
</dbReference>
<dbReference type="Gene3D" id="1.10.540.10">
    <property type="entry name" value="Acyl-CoA dehydrogenase/oxidase, N-terminal domain"/>
    <property type="match status" value="1"/>
</dbReference>
<dbReference type="InterPro" id="IPR009075">
    <property type="entry name" value="AcylCo_DH/oxidase_C"/>
</dbReference>